<name>A0A9P6X5S5_RHIOR</name>
<protein>
    <submittedName>
        <fullName evidence="1">Uncharacterized protein</fullName>
    </submittedName>
</protein>
<gene>
    <name evidence="1" type="ORF">G6F64_008064</name>
</gene>
<evidence type="ECO:0000313" key="2">
    <source>
        <dbReference type="Proteomes" id="UP000716291"/>
    </source>
</evidence>
<evidence type="ECO:0000313" key="1">
    <source>
        <dbReference type="EMBL" id="KAG1305832.1"/>
    </source>
</evidence>
<sequence length="288" mass="31920">MCQKKKNDIFVVNLAVNGEKYKIDSDPINMHKSTDLESPLFPQGDASDYAISPDASQIDSLAKINTENNAWQNSAHTYTVSTTGKEAPVAINKDIPAALSSPRFTSSGLLLYFYMMEPQYESDRNRIITYDLETKERKSITESWDSSLHEVVSSNDGKALYVTAEKQGRNKIFAIDLQTNSVKTLTNESYALGLSVLPSGNLFFGFSSMKHHVTPHLLNVDSGELKPLAIESGSAQKLENIDFSDPEDIRFIGALNQEVHGWFLKSAGFEEGKKYLVAFLIHSGPQDA</sequence>
<comment type="caution">
    <text evidence="1">The sequence shown here is derived from an EMBL/GenBank/DDBJ whole genome shotgun (WGS) entry which is preliminary data.</text>
</comment>
<dbReference type="Proteomes" id="UP000716291">
    <property type="component" value="Unassembled WGS sequence"/>
</dbReference>
<dbReference type="Gene3D" id="2.120.10.30">
    <property type="entry name" value="TolB, C-terminal domain"/>
    <property type="match status" value="1"/>
</dbReference>
<reference evidence="1" key="1">
    <citation type="journal article" date="2020" name="Microb. Genom.">
        <title>Genetic diversity of clinical and environmental Mucorales isolates obtained from an investigation of mucormycosis cases among solid organ transplant recipients.</title>
        <authorList>
            <person name="Nguyen M.H."/>
            <person name="Kaul D."/>
            <person name="Muto C."/>
            <person name="Cheng S.J."/>
            <person name="Richter R.A."/>
            <person name="Bruno V.M."/>
            <person name="Liu G."/>
            <person name="Beyhan S."/>
            <person name="Sundermann A.J."/>
            <person name="Mounaud S."/>
            <person name="Pasculle A.W."/>
            <person name="Nierman W.C."/>
            <person name="Driscoll E."/>
            <person name="Cumbie R."/>
            <person name="Clancy C.J."/>
            <person name="Dupont C.L."/>
        </authorList>
    </citation>
    <scope>NUCLEOTIDE SEQUENCE</scope>
    <source>
        <strain evidence="1">GL11</strain>
    </source>
</reference>
<dbReference type="OrthoDB" id="416344at2759"/>
<dbReference type="EMBL" id="JAANQT010001271">
    <property type="protein sequence ID" value="KAG1305832.1"/>
    <property type="molecule type" value="Genomic_DNA"/>
</dbReference>
<dbReference type="AlphaFoldDB" id="A0A9P6X5S5"/>
<proteinExistence type="predicted"/>
<keyword evidence="2" id="KW-1185">Reference proteome</keyword>
<accession>A0A9P6X5S5</accession>
<dbReference type="InterPro" id="IPR011042">
    <property type="entry name" value="6-blade_b-propeller_TolB-like"/>
</dbReference>
<dbReference type="SUPFAM" id="SSF69304">
    <property type="entry name" value="Tricorn protease N-terminal domain"/>
    <property type="match status" value="1"/>
</dbReference>
<organism evidence="1 2">
    <name type="scientific">Rhizopus oryzae</name>
    <name type="common">Mucormycosis agent</name>
    <name type="synonym">Rhizopus arrhizus var. delemar</name>
    <dbReference type="NCBI Taxonomy" id="64495"/>
    <lineage>
        <taxon>Eukaryota</taxon>
        <taxon>Fungi</taxon>
        <taxon>Fungi incertae sedis</taxon>
        <taxon>Mucoromycota</taxon>
        <taxon>Mucoromycotina</taxon>
        <taxon>Mucoromycetes</taxon>
        <taxon>Mucorales</taxon>
        <taxon>Mucorineae</taxon>
        <taxon>Rhizopodaceae</taxon>
        <taxon>Rhizopus</taxon>
    </lineage>
</organism>